<feature type="non-terminal residue" evidence="2">
    <location>
        <position position="1"/>
    </location>
</feature>
<dbReference type="GO" id="GO:0005815">
    <property type="term" value="C:microtubule organizing center"/>
    <property type="evidence" value="ECO:0007669"/>
    <property type="project" value="TreeGrafter"/>
</dbReference>
<dbReference type="InterPro" id="IPR026295">
    <property type="entry name" value="CCD81"/>
</dbReference>
<organism evidence="2 3">
    <name type="scientific">Penelope pileata</name>
    <dbReference type="NCBI Taxonomy" id="1118817"/>
    <lineage>
        <taxon>Eukaryota</taxon>
        <taxon>Metazoa</taxon>
        <taxon>Chordata</taxon>
        <taxon>Craniata</taxon>
        <taxon>Vertebrata</taxon>
        <taxon>Euteleostomi</taxon>
        <taxon>Archelosauria</taxon>
        <taxon>Archosauria</taxon>
        <taxon>Dinosauria</taxon>
        <taxon>Saurischia</taxon>
        <taxon>Theropoda</taxon>
        <taxon>Coelurosauria</taxon>
        <taxon>Aves</taxon>
        <taxon>Neognathae</taxon>
        <taxon>Galloanserae</taxon>
        <taxon>Galliformes</taxon>
        <taxon>Cracidae</taxon>
        <taxon>Penelope</taxon>
    </lineage>
</organism>
<keyword evidence="3" id="KW-1185">Reference proteome</keyword>
<dbReference type="PANTHER" id="PTHR14362">
    <property type="entry name" value="COILED-COIL DOMAIN-CONTAINING PROTEIN 81"/>
    <property type="match status" value="1"/>
</dbReference>
<feature type="domain" description="CCDC81 HU" evidence="1">
    <location>
        <begin position="4"/>
        <end position="77"/>
    </location>
</feature>
<dbReference type="Pfam" id="PF18289">
    <property type="entry name" value="HU-CCDC81_euk_2"/>
    <property type="match status" value="1"/>
</dbReference>
<dbReference type="EMBL" id="WBMW01002080">
    <property type="protein sequence ID" value="NXC42083.1"/>
    <property type="molecule type" value="Genomic_DNA"/>
</dbReference>
<comment type="caution">
    <text evidence="2">The sequence shown here is derived from an EMBL/GenBank/DDBJ whole genome shotgun (WGS) entry which is preliminary data.</text>
</comment>
<proteinExistence type="predicted"/>
<name>A0A851NHJ6_9GALL</name>
<gene>
    <name evidence="2" type="primary">Ccdc81_0</name>
    <name evidence="2" type="ORF">PENPIL_R14958</name>
</gene>
<evidence type="ECO:0000313" key="2">
    <source>
        <dbReference type="EMBL" id="NXC42083.1"/>
    </source>
</evidence>
<evidence type="ECO:0000259" key="1">
    <source>
        <dbReference type="Pfam" id="PF18289"/>
    </source>
</evidence>
<dbReference type="AlphaFoldDB" id="A0A851NHJ6"/>
<dbReference type="OrthoDB" id="9115270at2759"/>
<reference evidence="2" key="1">
    <citation type="submission" date="2019-09" db="EMBL/GenBank/DDBJ databases">
        <title>Bird 10,000 Genomes (B10K) Project - Family phase.</title>
        <authorList>
            <person name="Zhang G."/>
        </authorList>
    </citation>
    <scope>NUCLEOTIDE SEQUENCE</scope>
    <source>
        <strain evidence="2">B10K-DU-001-08</strain>
        <tissue evidence="2">Muscle</tissue>
    </source>
</reference>
<evidence type="ECO:0000313" key="3">
    <source>
        <dbReference type="Proteomes" id="UP000613066"/>
    </source>
</evidence>
<feature type="non-terminal residue" evidence="2">
    <location>
        <position position="115"/>
    </location>
</feature>
<dbReference type="Proteomes" id="UP000613066">
    <property type="component" value="Unassembled WGS sequence"/>
</dbReference>
<accession>A0A851NHJ6</accession>
<sequence length="115" mass="12854">GYKEVEILQYTRVAEAALVSQKEVESCIQGTVSLLSQCLQKGENIALVLKDMGVLLMEGTRVQMKFYYDFLERLSGKEILEKAVFRIPRLKDMVVSQVAVVASLTSSGHVIDFPK</sequence>
<dbReference type="InterPro" id="IPR040673">
    <property type="entry name" value="CCDC81_HU_dom_2"/>
</dbReference>
<protein>
    <submittedName>
        <fullName evidence="2">CCD81 protein</fullName>
    </submittedName>
</protein>
<dbReference type="PANTHER" id="PTHR14362:SF2">
    <property type="entry name" value="COILED-COIL DOMAIN-CONTAINING PROTEIN 81"/>
    <property type="match status" value="1"/>
</dbReference>